<feature type="compositionally biased region" description="Basic and acidic residues" evidence="1">
    <location>
        <begin position="1"/>
        <end position="10"/>
    </location>
</feature>
<dbReference type="EMBL" id="CAMGYJ010000009">
    <property type="protein sequence ID" value="CAI0474794.1"/>
    <property type="molecule type" value="Genomic_DNA"/>
</dbReference>
<comment type="caution">
    <text evidence="3">The sequence shown here is derived from an EMBL/GenBank/DDBJ whole genome shotgun (WGS) entry which is preliminary data.</text>
</comment>
<name>A0AAV0PUK3_9ROSI</name>
<protein>
    <recommendedName>
        <fullName evidence="5">Non-haem dioxygenase N-terminal domain-containing protein</fullName>
    </recommendedName>
</protein>
<keyword evidence="2" id="KW-1133">Transmembrane helix</keyword>
<dbReference type="Proteomes" id="UP001154282">
    <property type="component" value="Unassembled WGS sequence"/>
</dbReference>
<dbReference type="InterPro" id="IPR027443">
    <property type="entry name" value="IPNS-like_sf"/>
</dbReference>
<reference evidence="3" key="1">
    <citation type="submission" date="2022-08" db="EMBL/GenBank/DDBJ databases">
        <authorList>
            <person name="Gutierrez-Valencia J."/>
        </authorList>
    </citation>
    <scope>NUCLEOTIDE SEQUENCE</scope>
</reference>
<dbReference type="PANTHER" id="PTHR34945">
    <property type="entry name" value="2-OXOGLUTARATE (2OG) AND FE(II)-DEPENDENT OXYGENASE SUPERFAMILY PROTEIN"/>
    <property type="match status" value="1"/>
</dbReference>
<proteinExistence type="predicted"/>
<gene>
    <name evidence="3" type="ORF">LITE_LOCUS40189</name>
</gene>
<evidence type="ECO:0000313" key="3">
    <source>
        <dbReference type="EMBL" id="CAI0474794.1"/>
    </source>
</evidence>
<dbReference type="AlphaFoldDB" id="A0AAV0PUK3"/>
<keyword evidence="2" id="KW-0812">Transmembrane</keyword>
<feature type="region of interest" description="Disordered" evidence="1">
    <location>
        <begin position="44"/>
        <end position="78"/>
    </location>
</feature>
<keyword evidence="2" id="KW-0472">Membrane</keyword>
<evidence type="ECO:0008006" key="5">
    <source>
        <dbReference type="Google" id="ProtNLM"/>
    </source>
</evidence>
<sequence length="374" mass="42228">MIRSDSDKHLQAPPPSPIPTGKGSRSAANSIFTNYLHHSLQVPDLSEVPDPMTTLSSSNNVTMSAPEPNPYPHEPQEISLPSIESRDTVVVDRLLKAAREFGTFTITDHGISTEVLRSLVQNAERVFQVLEDTDMGHPPRNFAKLREYKEQIEWVRSGEERMEWARGWVGRDGSRHFGEQMEKIATKLDAIAKLICEVFSENWTKRQFGRRFEEKDSIVRLYRYNRASNESHVELVNQQQQAHDDCGGHAVCLHLPVSLSHFLLQSSLGLLSFHAGPHALVVSVGRRLQDWSLGDFKCISGEVVCSPQLEGGKPSYSVELKCLSLNFDVNRSKKKSLFTISVRNQIIIGIGLALLYKLVVYVYTTWEAYKLQNL</sequence>
<feature type="region of interest" description="Disordered" evidence="1">
    <location>
        <begin position="1"/>
        <end position="26"/>
    </location>
</feature>
<dbReference type="PANTHER" id="PTHR34945:SF4">
    <property type="entry name" value="2-OXOGLUTARATE (2OG) AND FE(II)-DEPENDENT OXYGENASE SUPERFAMILY PROTEIN"/>
    <property type="match status" value="1"/>
</dbReference>
<dbReference type="Gene3D" id="2.60.120.330">
    <property type="entry name" value="B-lactam Antibiotic, Isopenicillin N Synthase, Chain"/>
    <property type="match status" value="1"/>
</dbReference>
<accession>A0AAV0PUK3</accession>
<feature type="transmembrane region" description="Helical" evidence="2">
    <location>
        <begin position="342"/>
        <end position="364"/>
    </location>
</feature>
<evidence type="ECO:0000313" key="4">
    <source>
        <dbReference type="Proteomes" id="UP001154282"/>
    </source>
</evidence>
<evidence type="ECO:0000256" key="1">
    <source>
        <dbReference type="SAM" id="MobiDB-lite"/>
    </source>
</evidence>
<keyword evidence="4" id="KW-1185">Reference proteome</keyword>
<evidence type="ECO:0000256" key="2">
    <source>
        <dbReference type="SAM" id="Phobius"/>
    </source>
</evidence>
<dbReference type="SUPFAM" id="SSF51197">
    <property type="entry name" value="Clavaminate synthase-like"/>
    <property type="match status" value="1"/>
</dbReference>
<organism evidence="3 4">
    <name type="scientific">Linum tenue</name>
    <dbReference type="NCBI Taxonomy" id="586396"/>
    <lineage>
        <taxon>Eukaryota</taxon>
        <taxon>Viridiplantae</taxon>
        <taxon>Streptophyta</taxon>
        <taxon>Embryophyta</taxon>
        <taxon>Tracheophyta</taxon>
        <taxon>Spermatophyta</taxon>
        <taxon>Magnoliopsida</taxon>
        <taxon>eudicotyledons</taxon>
        <taxon>Gunneridae</taxon>
        <taxon>Pentapetalae</taxon>
        <taxon>rosids</taxon>
        <taxon>fabids</taxon>
        <taxon>Malpighiales</taxon>
        <taxon>Linaceae</taxon>
        <taxon>Linum</taxon>
    </lineage>
</organism>
<feature type="compositionally biased region" description="Polar residues" evidence="1">
    <location>
        <begin position="53"/>
        <end position="63"/>
    </location>
</feature>